<dbReference type="GO" id="GO:0004066">
    <property type="term" value="F:asparagine synthase (glutamine-hydrolyzing) activity"/>
    <property type="evidence" value="ECO:0007669"/>
    <property type="project" value="UniProtKB-EC"/>
</dbReference>
<name>A0A7Y2L8D6_9THEO</name>
<evidence type="ECO:0000259" key="5">
    <source>
        <dbReference type="Pfam" id="PF00733"/>
    </source>
</evidence>
<gene>
    <name evidence="6" type="ORF">HKI81_10905</name>
</gene>
<dbReference type="AlphaFoldDB" id="A0A7Y2L8D6"/>
<dbReference type="InterPro" id="IPR051786">
    <property type="entry name" value="ASN_synthetase/amidase"/>
</dbReference>
<evidence type="ECO:0000256" key="1">
    <source>
        <dbReference type="ARBA" id="ARBA00005187"/>
    </source>
</evidence>
<dbReference type="Gene3D" id="3.40.50.620">
    <property type="entry name" value="HUPs"/>
    <property type="match status" value="1"/>
</dbReference>
<dbReference type="EC" id="6.3.5.4" evidence="2"/>
<keyword evidence="3" id="KW-0061">Asparagine biosynthesis</keyword>
<dbReference type="SUPFAM" id="SSF52402">
    <property type="entry name" value="Adenine nucleotide alpha hydrolases-like"/>
    <property type="match status" value="1"/>
</dbReference>
<keyword evidence="3" id="KW-0028">Amino-acid biosynthesis</keyword>
<dbReference type="RefSeq" id="WP_170271469.1">
    <property type="nucleotide sequence ID" value="NZ_JABEQB010000037.1"/>
</dbReference>
<comment type="caution">
    <text evidence="6">The sequence shown here is derived from an EMBL/GenBank/DDBJ whole genome shotgun (WGS) entry which is preliminary data.</text>
</comment>
<reference evidence="6 7" key="1">
    <citation type="submission" date="2020-04" db="EMBL/GenBank/DDBJ databases">
        <title>Draft genome sequence of Caldanaerobacter sunterraneus. strain 1523vc isolated from Griffin hot spring, Kamchatka, Russia.</title>
        <authorList>
            <person name="Toshchakov S.V."/>
            <person name="Podosokorskaya O.A."/>
            <person name="Kublanov I.V."/>
            <person name="Korzhenkov A."/>
            <person name="Patrushev M.V."/>
        </authorList>
    </citation>
    <scope>NUCLEOTIDE SEQUENCE [LARGE SCALE GENOMIC DNA]</scope>
    <source>
        <strain evidence="6 7">1523vc</strain>
    </source>
</reference>
<evidence type="ECO:0000256" key="3">
    <source>
        <dbReference type="ARBA" id="ARBA00022888"/>
    </source>
</evidence>
<dbReference type="Proteomes" id="UP000529861">
    <property type="component" value="Unassembled WGS sequence"/>
</dbReference>
<evidence type="ECO:0000313" key="7">
    <source>
        <dbReference type="Proteomes" id="UP000529861"/>
    </source>
</evidence>
<accession>A0A7Y2L8D6</accession>
<evidence type="ECO:0000256" key="4">
    <source>
        <dbReference type="ARBA" id="ARBA00048741"/>
    </source>
</evidence>
<dbReference type="PANTHER" id="PTHR43284">
    <property type="entry name" value="ASPARAGINE SYNTHETASE (GLUTAMINE-HYDROLYZING)"/>
    <property type="match status" value="1"/>
</dbReference>
<dbReference type="PANTHER" id="PTHR43284:SF1">
    <property type="entry name" value="ASPARAGINE SYNTHETASE"/>
    <property type="match status" value="1"/>
</dbReference>
<dbReference type="Pfam" id="PF00733">
    <property type="entry name" value="Asn_synthase"/>
    <property type="match status" value="1"/>
</dbReference>
<dbReference type="GO" id="GO:0006529">
    <property type="term" value="P:asparagine biosynthetic process"/>
    <property type="evidence" value="ECO:0007669"/>
    <property type="project" value="UniProtKB-KW"/>
</dbReference>
<sequence length="66" mass="7420">MHKYWSLQSNPHTDTLEETIEKVKYLVKDSIAKQIPEITNISSLLSGGLDSTIISAFAKEELSKLK</sequence>
<dbReference type="EMBL" id="JABEQB010000037">
    <property type="protein sequence ID" value="NNG67708.1"/>
    <property type="molecule type" value="Genomic_DNA"/>
</dbReference>
<proteinExistence type="predicted"/>
<evidence type="ECO:0000313" key="6">
    <source>
        <dbReference type="EMBL" id="NNG67708.1"/>
    </source>
</evidence>
<comment type="catalytic activity">
    <reaction evidence="4">
        <text>L-aspartate + L-glutamine + ATP + H2O = L-asparagine + L-glutamate + AMP + diphosphate + H(+)</text>
        <dbReference type="Rhea" id="RHEA:12228"/>
        <dbReference type="ChEBI" id="CHEBI:15377"/>
        <dbReference type="ChEBI" id="CHEBI:15378"/>
        <dbReference type="ChEBI" id="CHEBI:29985"/>
        <dbReference type="ChEBI" id="CHEBI:29991"/>
        <dbReference type="ChEBI" id="CHEBI:30616"/>
        <dbReference type="ChEBI" id="CHEBI:33019"/>
        <dbReference type="ChEBI" id="CHEBI:58048"/>
        <dbReference type="ChEBI" id="CHEBI:58359"/>
        <dbReference type="ChEBI" id="CHEBI:456215"/>
        <dbReference type="EC" id="6.3.5.4"/>
    </reaction>
</comment>
<protein>
    <recommendedName>
        <fullName evidence="2">asparagine synthase (glutamine-hydrolyzing)</fullName>
        <ecNumber evidence="2">6.3.5.4</ecNumber>
    </recommendedName>
</protein>
<evidence type="ECO:0000256" key="2">
    <source>
        <dbReference type="ARBA" id="ARBA00012737"/>
    </source>
</evidence>
<dbReference type="InterPro" id="IPR014729">
    <property type="entry name" value="Rossmann-like_a/b/a_fold"/>
</dbReference>
<feature type="domain" description="Asparagine synthetase" evidence="5">
    <location>
        <begin position="23"/>
        <end position="63"/>
    </location>
</feature>
<organism evidence="6 7">
    <name type="scientific">Caldanaerobacter subterraneus</name>
    <dbReference type="NCBI Taxonomy" id="911092"/>
    <lineage>
        <taxon>Bacteria</taxon>
        <taxon>Bacillati</taxon>
        <taxon>Bacillota</taxon>
        <taxon>Clostridia</taxon>
        <taxon>Thermoanaerobacterales</taxon>
        <taxon>Thermoanaerobacteraceae</taxon>
        <taxon>Caldanaerobacter</taxon>
    </lineage>
</organism>
<comment type="pathway">
    <text evidence="1">Amino-acid biosynthesis; L-asparagine biosynthesis; L-asparagine from L-aspartate (L-Gln route): step 1/1.</text>
</comment>
<dbReference type="InterPro" id="IPR001962">
    <property type="entry name" value="Asn_synthase"/>
</dbReference>